<keyword evidence="5" id="KW-0456">Lyase</keyword>
<evidence type="ECO:0000256" key="1">
    <source>
        <dbReference type="ARBA" id="ARBA00006247"/>
    </source>
</evidence>
<feature type="domain" description="Tryptophan synthase beta chain-like PALP" evidence="3">
    <location>
        <begin position="37"/>
        <end position="350"/>
    </location>
</feature>
<dbReference type="Gene3D" id="3.30.70.360">
    <property type="match status" value="1"/>
</dbReference>
<dbReference type="PANTHER" id="PTHR42937">
    <property type="match status" value="1"/>
</dbReference>
<sequence>MASGRRNVYINPRAGPLGRDLDTSAVQAFHRQLPSFARTPLISLDALARDLGVKAVFLKDESNRLGLPAFKILGASWGTYRAITAHLALPADTPLDDVAQAAQKNSVSLYAATEGNHGRAVAFMARILGISAHIYVPRSVNGDAATLIASESAHVVVSESHYDDAVLEAWRASKAVPGGLLIQDNAFEGYEQIPAWIVEGYSTLVVEAEQQVAERGLAPTLLVSPVGVGSLAHAVVFHCKSAGRGHAVLTVEPDTAPCLWKSLRAGEPVSVHTSSTIMDGLNCGTVSLTAWADLQAGVDASATVSDFEAQQGVEYLETEGVQSGPCGGATVAALRRLAEVSPRPACLSEDSVVVLLNTEGRRKYTTPRDVSVDDPVRLTQILTTIDSSNPDLSKASGAGEAEIASYISAWLQHRDIEAHWLEGTKPGRPSVVGVLRGKGGGKSIMLNGHIDTVSLGSYSSDLDPLSGELKAEDGGRIYGRGCLDMKAGVAAAMSAMAQFNSGGSSSLRGDVILAAVADEENFSFGTEEVLAAGWRADAAIIPEPTQQEVIFAHKGFLWVEIDVLGVAAHGSMPDKGVDAILLAGAVQTALLGYAKGLPTDDRLGKASLHGGLIQGGEESSSYPDKCTLTVEFRTVPSQSRDSILRDVEGILEGIASSTPEFKYAPPRVTFERPCFALAADDEFLTDFVSHVSRVTGSVPEPNGMPFWCDAALLHQVGIPSVVYGPKGFGLHGKEEWVSVESLRELTAVMTNVVEDFCA</sequence>
<evidence type="ECO:0000259" key="3">
    <source>
        <dbReference type="Pfam" id="PF00291"/>
    </source>
</evidence>
<dbReference type="SUPFAM" id="SSF53187">
    <property type="entry name" value="Zn-dependent exopeptidases"/>
    <property type="match status" value="1"/>
</dbReference>
<dbReference type="SUPFAM" id="SSF55031">
    <property type="entry name" value="Bacterial exopeptidase dimerisation domain"/>
    <property type="match status" value="1"/>
</dbReference>
<dbReference type="Gene3D" id="3.40.630.10">
    <property type="entry name" value="Zn peptidases"/>
    <property type="match status" value="1"/>
</dbReference>
<reference evidence="5 6" key="1">
    <citation type="submission" date="2012-08" db="EMBL/GenBank/DDBJ databases">
        <authorList>
            <person name="Gan P.H.P."/>
            <person name="Ikeda K."/>
            <person name="Irieda H."/>
            <person name="Narusaka M."/>
            <person name="O'Connell R.J."/>
            <person name="Narusaka Y."/>
            <person name="Takano Y."/>
            <person name="Kubo Y."/>
            <person name="Shirasu K."/>
        </authorList>
    </citation>
    <scope>NUCLEOTIDE SEQUENCE [LARGE SCALE GENOMIC DNA]</scope>
    <source>
        <strain evidence="5 6">Nara gc5</strain>
    </source>
</reference>
<dbReference type="Proteomes" id="UP000011096">
    <property type="component" value="Unassembled WGS sequence"/>
</dbReference>
<dbReference type="Gene3D" id="3.40.50.1100">
    <property type="match status" value="2"/>
</dbReference>
<accession>A0A7J6IVZ6</accession>
<dbReference type="GO" id="GO:0016787">
    <property type="term" value="F:hydrolase activity"/>
    <property type="evidence" value="ECO:0007669"/>
    <property type="project" value="UniProtKB-KW"/>
</dbReference>
<dbReference type="GeneID" id="43616540"/>
<dbReference type="InterPro" id="IPR036052">
    <property type="entry name" value="TrpB-like_PALP_sf"/>
</dbReference>
<dbReference type="SUPFAM" id="SSF53686">
    <property type="entry name" value="Tryptophan synthase beta subunit-like PLP-dependent enzymes"/>
    <property type="match status" value="1"/>
</dbReference>
<dbReference type="InterPro" id="IPR001261">
    <property type="entry name" value="ArgE/DapE_CS"/>
</dbReference>
<evidence type="ECO:0000313" key="5">
    <source>
        <dbReference type="EMBL" id="KAF4481273.1"/>
    </source>
</evidence>
<comment type="caution">
    <text evidence="5">The sequence shown here is derived from an EMBL/GenBank/DDBJ whole genome shotgun (WGS) entry which is preliminary data.</text>
</comment>
<dbReference type="InterPro" id="IPR036264">
    <property type="entry name" value="Bact_exopeptidase_dim_dom"/>
</dbReference>
<proteinExistence type="inferred from homology"/>
<dbReference type="InterPro" id="IPR011650">
    <property type="entry name" value="Peptidase_M20_dimer"/>
</dbReference>
<dbReference type="EMBL" id="ANPB02000006">
    <property type="protein sequence ID" value="KAF4481273.1"/>
    <property type="molecule type" value="Genomic_DNA"/>
</dbReference>
<dbReference type="PROSITE" id="PS00758">
    <property type="entry name" value="ARGE_DAPE_CPG2_1"/>
    <property type="match status" value="1"/>
</dbReference>
<evidence type="ECO:0000259" key="4">
    <source>
        <dbReference type="Pfam" id="PF07687"/>
    </source>
</evidence>
<dbReference type="Pfam" id="PF01546">
    <property type="entry name" value="Peptidase_M20"/>
    <property type="match status" value="1"/>
</dbReference>
<dbReference type="InterPro" id="IPR002933">
    <property type="entry name" value="Peptidase_M20"/>
</dbReference>
<dbReference type="InterPro" id="IPR001926">
    <property type="entry name" value="TrpB-like_PALP"/>
</dbReference>
<evidence type="ECO:0000256" key="2">
    <source>
        <dbReference type="ARBA" id="ARBA00022801"/>
    </source>
</evidence>
<name>A0A7J6IVZ6_COLFN</name>
<organism evidence="5 6">
    <name type="scientific">Colletotrichum fructicola (strain Nara gc5)</name>
    <name type="common">Anthracnose fungus</name>
    <name type="synonym">Colletotrichum gloeosporioides (strain Nara gc5)</name>
    <dbReference type="NCBI Taxonomy" id="1213859"/>
    <lineage>
        <taxon>Eukaryota</taxon>
        <taxon>Fungi</taxon>
        <taxon>Dikarya</taxon>
        <taxon>Ascomycota</taxon>
        <taxon>Pezizomycotina</taxon>
        <taxon>Sordariomycetes</taxon>
        <taxon>Hypocreomycetidae</taxon>
        <taxon>Glomerellales</taxon>
        <taxon>Glomerellaceae</taxon>
        <taxon>Colletotrichum</taxon>
        <taxon>Colletotrichum gloeosporioides species complex</taxon>
    </lineage>
</organism>
<comment type="similarity">
    <text evidence="1">Belongs to the peptidase M20A family.</text>
</comment>
<dbReference type="Pfam" id="PF00291">
    <property type="entry name" value="PALP"/>
    <property type="match status" value="1"/>
</dbReference>
<keyword evidence="6" id="KW-1185">Reference proteome</keyword>
<dbReference type="Pfam" id="PF07687">
    <property type="entry name" value="M20_dimer"/>
    <property type="match status" value="1"/>
</dbReference>
<protein>
    <submittedName>
        <fullName evidence="5">Diaminopropionate ammonia-lyase</fullName>
    </submittedName>
</protein>
<dbReference type="InParanoid" id="A0A7J6IVZ6"/>
<dbReference type="AlphaFoldDB" id="A0A7J6IVZ6"/>
<reference evidence="5 6" key="2">
    <citation type="submission" date="2020-04" db="EMBL/GenBank/DDBJ databases">
        <title>Genome sequencing and assembly of multiple isolates from the Colletotrichum gloeosporioides species complex.</title>
        <authorList>
            <person name="Gan P."/>
            <person name="Shirasu K."/>
        </authorList>
    </citation>
    <scope>NUCLEOTIDE SEQUENCE [LARGE SCALE GENOMIC DNA]</scope>
    <source>
        <strain evidence="5 6">Nara gc5</strain>
    </source>
</reference>
<dbReference type="RefSeq" id="XP_031888154.1">
    <property type="nucleotide sequence ID" value="XM_032032497.1"/>
</dbReference>
<dbReference type="OrthoDB" id="10059875at2759"/>
<dbReference type="GO" id="GO:0016829">
    <property type="term" value="F:lyase activity"/>
    <property type="evidence" value="ECO:0007669"/>
    <property type="project" value="UniProtKB-KW"/>
</dbReference>
<evidence type="ECO:0000313" key="6">
    <source>
        <dbReference type="Proteomes" id="UP000011096"/>
    </source>
</evidence>
<feature type="domain" description="Peptidase M20 dimerisation" evidence="4">
    <location>
        <begin position="552"/>
        <end position="654"/>
    </location>
</feature>
<gene>
    <name evidence="5" type="primary">ygeX</name>
    <name evidence="5" type="ORF">CGGC5_v011611</name>
</gene>
<dbReference type="PANTHER" id="PTHR42937:SF1">
    <property type="entry name" value="DIAMINOPROPIONATE AMMONIA-LYASE"/>
    <property type="match status" value="1"/>
</dbReference>
<keyword evidence="2" id="KW-0378">Hydrolase</keyword>